<dbReference type="GO" id="GO:0005759">
    <property type="term" value="C:mitochondrial matrix"/>
    <property type="evidence" value="ECO:0007669"/>
    <property type="project" value="TreeGrafter"/>
</dbReference>
<evidence type="ECO:0000313" key="3">
    <source>
        <dbReference type="Proteomes" id="UP000800235"/>
    </source>
</evidence>
<reference evidence="2" key="1">
    <citation type="journal article" date="2020" name="Stud. Mycol.">
        <title>101 Dothideomycetes genomes: a test case for predicting lifestyles and emergence of pathogens.</title>
        <authorList>
            <person name="Haridas S."/>
            <person name="Albert R."/>
            <person name="Binder M."/>
            <person name="Bloem J."/>
            <person name="Labutti K."/>
            <person name="Salamov A."/>
            <person name="Andreopoulos B."/>
            <person name="Baker S."/>
            <person name="Barry K."/>
            <person name="Bills G."/>
            <person name="Bluhm B."/>
            <person name="Cannon C."/>
            <person name="Castanera R."/>
            <person name="Culley D."/>
            <person name="Daum C."/>
            <person name="Ezra D."/>
            <person name="Gonzalez J."/>
            <person name="Henrissat B."/>
            <person name="Kuo A."/>
            <person name="Liang C."/>
            <person name="Lipzen A."/>
            <person name="Lutzoni F."/>
            <person name="Magnuson J."/>
            <person name="Mondo S."/>
            <person name="Nolan M."/>
            <person name="Ohm R."/>
            <person name="Pangilinan J."/>
            <person name="Park H.-J."/>
            <person name="Ramirez L."/>
            <person name="Alfaro M."/>
            <person name="Sun H."/>
            <person name="Tritt A."/>
            <person name="Yoshinaga Y."/>
            <person name="Zwiers L.-H."/>
            <person name="Turgeon B."/>
            <person name="Goodwin S."/>
            <person name="Spatafora J."/>
            <person name="Crous P."/>
            <person name="Grigoriev I."/>
        </authorList>
    </citation>
    <scope>NUCLEOTIDE SEQUENCE</scope>
    <source>
        <strain evidence="2">CBS 130266</strain>
    </source>
</reference>
<keyword evidence="3" id="KW-1185">Reference proteome</keyword>
<feature type="region of interest" description="Disordered" evidence="1">
    <location>
        <begin position="37"/>
        <end position="71"/>
    </location>
</feature>
<accession>A0A9P4NWT1</accession>
<proteinExistence type="predicted"/>
<name>A0A9P4NWT1_9PEZI</name>
<dbReference type="OrthoDB" id="5410040at2759"/>
<evidence type="ECO:0000256" key="1">
    <source>
        <dbReference type="SAM" id="MobiDB-lite"/>
    </source>
</evidence>
<dbReference type="EMBL" id="MU007025">
    <property type="protein sequence ID" value="KAF2432581.1"/>
    <property type="molecule type" value="Genomic_DNA"/>
</dbReference>
<dbReference type="PANTHER" id="PTHR40020:SF1">
    <property type="entry name" value="CYTOCHROME C OXIDASE ASSEMBLY FACTOR 2"/>
    <property type="match status" value="1"/>
</dbReference>
<dbReference type="Proteomes" id="UP000800235">
    <property type="component" value="Unassembled WGS sequence"/>
</dbReference>
<dbReference type="GO" id="GO:0033617">
    <property type="term" value="P:mitochondrial respiratory chain complex IV assembly"/>
    <property type="evidence" value="ECO:0007669"/>
    <property type="project" value="TreeGrafter"/>
</dbReference>
<organism evidence="2 3">
    <name type="scientific">Tothia fuscella</name>
    <dbReference type="NCBI Taxonomy" id="1048955"/>
    <lineage>
        <taxon>Eukaryota</taxon>
        <taxon>Fungi</taxon>
        <taxon>Dikarya</taxon>
        <taxon>Ascomycota</taxon>
        <taxon>Pezizomycotina</taxon>
        <taxon>Dothideomycetes</taxon>
        <taxon>Pleosporomycetidae</taxon>
        <taxon>Venturiales</taxon>
        <taxon>Cylindrosympodiaceae</taxon>
        <taxon>Tothia</taxon>
    </lineage>
</organism>
<protein>
    <submittedName>
        <fullName evidence="2">Uncharacterized protein</fullName>
    </submittedName>
</protein>
<evidence type="ECO:0000313" key="2">
    <source>
        <dbReference type="EMBL" id="KAF2432581.1"/>
    </source>
</evidence>
<feature type="non-terminal residue" evidence="2">
    <location>
        <position position="108"/>
    </location>
</feature>
<sequence>MPPHLHPRSRLTMTLFTSTLAISFLVVGMPHLLPCPVPQRAFADGPNSDPTTRRRRRRKSQDSEEGTIVEDKVAQADDALLQLVKEDGRRRECPVPKPRGLVGQILGF</sequence>
<dbReference type="PANTHER" id="PTHR40020">
    <property type="entry name" value="CYTOCHROME C OXIDASE ASSEMBLY FACTOR 2"/>
    <property type="match status" value="1"/>
</dbReference>
<gene>
    <name evidence="2" type="ORF">EJ08DRAFT_574458</name>
</gene>
<comment type="caution">
    <text evidence="2">The sequence shown here is derived from an EMBL/GenBank/DDBJ whole genome shotgun (WGS) entry which is preliminary data.</text>
</comment>
<dbReference type="AlphaFoldDB" id="A0A9P4NWT1"/>